<dbReference type="RefSeq" id="WP_085932200.1">
    <property type="nucleotide sequence ID" value="NZ_FUWJ01000001.1"/>
</dbReference>
<protein>
    <submittedName>
        <fullName evidence="2">Pimeloyl-ACP methyl ester carboxylesterase</fullName>
    </submittedName>
</protein>
<dbReference type="AlphaFoldDB" id="A0A1T4JU73"/>
<evidence type="ECO:0000313" key="3">
    <source>
        <dbReference type="Proteomes" id="UP000190092"/>
    </source>
</evidence>
<reference evidence="3" key="1">
    <citation type="submission" date="2017-02" db="EMBL/GenBank/DDBJ databases">
        <authorList>
            <person name="Varghese N."/>
            <person name="Submissions S."/>
        </authorList>
    </citation>
    <scope>NUCLEOTIDE SEQUENCE [LARGE SCALE GENOMIC DNA]</scope>
    <source>
        <strain evidence="3">ATCC 27094</strain>
    </source>
</reference>
<name>A0A1T4JU73_9HYPH</name>
<organism evidence="2 3">
    <name type="scientific">Enhydrobacter aerosaccus</name>
    <dbReference type="NCBI Taxonomy" id="225324"/>
    <lineage>
        <taxon>Bacteria</taxon>
        <taxon>Pseudomonadati</taxon>
        <taxon>Pseudomonadota</taxon>
        <taxon>Alphaproteobacteria</taxon>
        <taxon>Hyphomicrobiales</taxon>
        <taxon>Enhydrobacter</taxon>
    </lineage>
</organism>
<gene>
    <name evidence="2" type="ORF">SAMN02745126_00466</name>
</gene>
<dbReference type="EMBL" id="FUWJ01000001">
    <property type="protein sequence ID" value="SJZ33693.1"/>
    <property type="molecule type" value="Genomic_DNA"/>
</dbReference>
<feature type="domain" description="AB hydrolase-1" evidence="1">
    <location>
        <begin position="22"/>
        <end position="274"/>
    </location>
</feature>
<sequence>MAKVKANGIEIEYEAVGNRNDPTLLLVMGLGAQLTIWPDSLVEGLAAKGFHVVRFDNRDVGLSSDFGAWGLPNIPDAIQKVMSGQKVDSPYHLKDMAADAVGLLDALGVDRAHMVGASMGGMIVQILAAQYPERTRSMVSIYSTSGRPGLPPGKPEALAMLGSQPEGNTREDRVLHGMKLRRVIGSPAYPMPEPELRAFVERNVDRRWYPEGAARHYLSVIASGDRVEMLKTVKVPTLVLHGEEDPLLPVECGRDVARLVPGAAIDTYPGWGHDFPKELIPTLVDRIGGFCKAAS</sequence>
<dbReference type="PANTHER" id="PTHR43433">
    <property type="entry name" value="HYDROLASE, ALPHA/BETA FOLD FAMILY PROTEIN"/>
    <property type="match status" value="1"/>
</dbReference>
<accession>A0A1T4JU73</accession>
<dbReference type="Gene3D" id="3.40.50.1820">
    <property type="entry name" value="alpha/beta hydrolase"/>
    <property type="match status" value="1"/>
</dbReference>
<dbReference type="InterPro" id="IPR000073">
    <property type="entry name" value="AB_hydrolase_1"/>
</dbReference>
<dbReference type="PANTHER" id="PTHR43433:SF5">
    <property type="entry name" value="AB HYDROLASE-1 DOMAIN-CONTAINING PROTEIN"/>
    <property type="match status" value="1"/>
</dbReference>
<evidence type="ECO:0000313" key="2">
    <source>
        <dbReference type="EMBL" id="SJZ33693.1"/>
    </source>
</evidence>
<keyword evidence="3" id="KW-1185">Reference proteome</keyword>
<dbReference type="Pfam" id="PF00561">
    <property type="entry name" value="Abhydrolase_1"/>
    <property type="match status" value="1"/>
</dbReference>
<dbReference type="GO" id="GO:0046503">
    <property type="term" value="P:glycerolipid catabolic process"/>
    <property type="evidence" value="ECO:0007669"/>
    <property type="project" value="TreeGrafter"/>
</dbReference>
<dbReference type="GO" id="GO:0004806">
    <property type="term" value="F:triacylglycerol lipase activity"/>
    <property type="evidence" value="ECO:0007669"/>
    <property type="project" value="TreeGrafter"/>
</dbReference>
<evidence type="ECO:0000259" key="1">
    <source>
        <dbReference type="Pfam" id="PF00561"/>
    </source>
</evidence>
<dbReference type="OrthoDB" id="9798888at2"/>
<dbReference type="InterPro" id="IPR050471">
    <property type="entry name" value="AB_hydrolase"/>
</dbReference>
<dbReference type="STRING" id="225324.SAMN02745126_00466"/>
<proteinExistence type="predicted"/>
<dbReference type="Proteomes" id="UP000190092">
    <property type="component" value="Unassembled WGS sequence"/>
</dbReference>
<dbReference type="InterPro" id="IPR029058">
    <property type="entry name" value="AB_hydrolase_fold"/>
</dbReference>
<dbReference type="SUPFAM" id="SSF53474">
    <property type="entry name" value="alpha/beta-Hydrolases"/>
    <property type="match status" value="1"/>
</dbReference>